<dbReference type="GO" id="GO:0005789">
    <property type="term" value="C:endoplasmic reticulum membrane"/>
    <property type="evidence" value="ECO:0007669"/>
    <property type="project" value="UniProtKB-SubCell"/>
</dbReference>
<evidence type="ECO:0000256" key="8">
    <source>
        <dbReference type="ARBA" id="ARBA00038311"/>
    </source>
</evidence>
<keyword evidence="12" id="KW-1185">Reference proteome</keyword>
<evidence type="ECO:0000313" key="11">
    <source>
        <dbReference type="EMBL" id="CAG8477368.1"/>
    </source>
</evidence>
<keyword evidence="3" id="KW-0732">Signal</keyword>
<evidence type="ECO:0000256" key="3">
    <source>
        <dbReference type="ARBA" id="ARBA00022729"/>
    </source>
</evidence>
<sequence length="256" mass="28675">MTVIYGMFRVFLLFMLIVAPYGGILFRSYQVIYTESVTERNGGWTLFAGAIELKPVPDTVEIVGELIDSPFSQIINGQPNYIKINFNNKGEANYTLYIVQARLVSIDGSDSIVKNLTTLKYNTVVPAMEDSEIRYVFYSEMQPQELTLIADLIFTDEQENMYSGLAYANNVTIVDPEQSIFDLQLIFMYAILLTIAGGVAYLIKETFFGGSKKKKSKKPTTEKTDSGTTGASTGTTMDWIPEHHLKKSKSSSKKKN</sequence>
<protein>
    <submittedName>
        <fullName evidence="11">5385_t:CDS:1</fullName>
    </submittedName>
</protein>
<feature type="compositionally biased region" description="Basic residues" evidence="9">
    <location>
        <begin position="244"/>
        <end position="256"/>
    </location>
</feature>
<proteinExistence type="inferred from homology"/>
<keyword evidence="6 10" id="KW-0472">Membrane</keyword>
<evidence type="ECO:0000256" key="9">
    <source>
        <dbReference type="SAM" id="MobiDB-lite"/>
    </source>
</evidence>
<feature type="transmembrane region" description="Helical" evidence="10">
    <location>
        <begin position="185"/>
        <end position="203"/>
    </location>
</feature>
<comment type="subcellular location">
    <subcellularLocation>
        <location evidence="1">Endoplasmic reticulum membrane</location>
        <topology evidence="1">Single-pass type I membrane protein</topology>
    </subcellularLocation>
</comment>
<name>A0A9N8Z5B0_9GLOM</name>
<feature type="compositionally biased region" description="Low complexity" evidence="9">
    <location>
        <begin position="226"/>
        <end position="236"/>
    </location>
</feature>
<dbReference type="AlphaFoldDB" id="A0A9N8Z5B0"/>
<comment type="function">
    <text evidence="7">Is probably involved in a pathway contributing to genomic integrity.</text>
</comment>
<dbReference type="PANTHER" id="PTHR12924">
    <property type="entry name" value="TRANSLOCON-ASSOCIATED PROTEIN, ALPHA SUBUNIT"/>
    <property type="match status" value="1"/>
</dbReference>
<dbReference type="InterPro" id="IPR005595">
    <property type="entry name" value="TRAP_alpha"/>
</dbReference>
<comment type="caution">
    <text evidence="11">The sequence shown here is derived from an EMBL/GenBank/DDBJ whole genome shotgun (WGS) entry which is preliminary data.</text>
</comment>
<dbReference type="Pfam" id="PF03896">
    <property type="entry name" value="TRAP_alpha"/>
    <property type="match status" value="1"/>
</dbReference>
<evidence type="ECO:0000313" key="12">
    <source>
        <dbReference type="Proteomes" id="UP000789739"/>
    </source>
</evidence>
<comment type="similarity">
    <text evidence="8">Belongs to the IRC22 family.</text>
</comment>
<keyword evidence="2 10" id="KW-0812">Transmembrane</keyword>
<dbReference type="Proteomes" id="UP000789739">
    <property type="component" value="Unassembled WGS sequence"/>
</dbReference>
<feature type="region of interest" description="Disordered" evidence="9">
    <location>
        <begin position="211"/>
        <end position="256"/>
    </location>
</feature>
<organism evidence="11 12">
    <name type="scientific">Paraglomus brasilianum</name>
    <dbReference type="NCBI Taxonomy" id="144538"/>
    <lineage>
        <taxon>Eukaryota</taxon>
        <taxon>Fungi</taxon>
        <taxon>Fungi incertae sedis</taxon>
        <taxon>Mucoromycota</taxon>
        <taxon>Glomeromycotina</taxon>
        <taxon>Glomeromycetes</taxon>
        <taxon>Paraglomerales</taxon>
        <taxon>Paraglomeraceae</taxon>
        <taxon>Paraglomus</taxon>
    </lineage>
</organism>
<reference evidence="11" key="1">
    <citation type="submission" date="2021-06" db="EMBL/GenBank/DDBJ databases">
        <authorList>
            <person name="Kallberg Y."/>
            <person name="Tangrot J."/>
            <person name="Rosling A."/>
        </authorList>
    </citation>
    <scope>NUCLEOTIDE SEQUENCE</scope>
    <source>
        <strain evidence="11">BR232B</strain>
    </source>
</reference>
<dbReference type="OrthoDB" id="1926781at2759"/>
<feature type="transmembrane region" description="Helical" evidence="10">
    <location>
        <begin position="7"/>
        <end position="26"/>
    </location>
</feature>
<evidence type="ECO:0000256" key="2">
    <source>
        <dbReference type="ARBA" id="ARBA00022692"/>
    </source>
</evidence>
<evidence type="ECO:0000256" key="4">
    <source>
        <dbReference type="ARBA" id="ARBA00022824"/>
    </source>
</evidence>
<evidence type="ECO:0000256" key="10">
    <source>
        <dbReference type="SAM" id="Phobius"/>
    </source>
</evidence>
<keyword evidence="4" id="KW-0256">Endoplasmic reticulum</keyword>
<evidence type="ECO:0000256" key="5">
    <source>
        <dbReference type="ARBA" id="ARBA00022989"/>
    </source>
</evidence>
<dbReference type="PANTHER" id="PTHR12924:SF0">
    <property type="entry name" value="TRANSLOCON-ASSOCIATED PROTEIN SUBUNIT ALPHA"/>
    <property type="match status" value="1"/>
</dbReference>
<evidence type="ECO:0000256" key="6">
    <source>
        <dbReference type="ARBA" id="ARBA00023136"/>
    </source>
</evidence>
<accession>A0A9N8Z5B0</accession>
<gene>
    <name evidence="11" type="ORF">PBRASI_LOCUS1389</name>
</gene>
<keyword evidence="5 10" id="KW-1133">Transmembrane helix</keyword>
<dbReference type="EMBL" id="CAJVPI010000089">
    <property type="protein sequence ID" value="CAG8477368.1"/>
    <property type="molecule type" value="Genomic_DNA"/>
</dbReference>
<evidence type="ECO:0000256" key="7">
    <source>
        <dbReference type="ARBA" id="ARBA00037565"/>
    </source>
</evidence>
<evidence type="ECO:0000256" key="1">
    <source>
        <dbReference type="ARBA" id="ARBA00004115"/>
    </source>
</evidence>